<feature type="signal peptide" evidence="2">
    <location>
        <begin position="1"/>
        <end position="19"/>
    </location>
</feature>
<evidence type="ECO:0000313" key="3">
    <source>
        <dbReference type="EMBL" id="OTG67107.1"/>
    </source>
</evidence>
<dbReference type="EMBL" id="NEGB01000001">
    <property type="protein sequence ID" value="OTG67107.1"/>
    <property type="molecule type" value="Genomic_DNA"/>
</dbReference>
<sequence length="226" mass="25802">MNSYHLFCLSLCFSFLLSACSESQPDFPTDVESEGDHSRVSAPKLQEDQQSSVSDVSEGEDQGKKLTDVAGQATIPMLENQRSNRVITKLSEQQLKYVGRYHTQINCSDHFVDCEKGNVEYILNLLADGAAHRTIVYSGRMHLDIENRGNTIQSYRKDTWLYQNNEIVIRSAEGAEFYYTIDAHKNLVMNLEKTLKSNKKNRHFFSLKYPVPDQAYVLVKSKTAFE</sequence>
<name>A0A1Y3CLR7_9GAMM</name>
<evidence type="ECO:0000256" key="1">
    <source>
        <dbReference type="SAM" id="MobiDB-lite"/>
    </source>
</evidence>
<protein>
    <submittedName>
        <fullName evidence="3">Uncharacterized protein</fullName>
    </submittedName>
</protein>
<reference evidence="3 4" key="1">
    <citation type="submission" date="2017-04" db="EMBL/GenBank/DDBJ databases">
        <title>High diversity of culturable Acinetobacter species in natural soil and water ecosystems.</title>
        <authorList>
            <person name="Nemec A."/>
            <person name="Radolfova-Krizova L."/>
        </authorList>
    </citation>
    <scope>NUCLEOTIDE SEQUENCE [LARGE SCALE GENOMIC DNA]</scope>
    <source>
        <strain evidence="3 4">ANC 4999</strain>
    </source>
</reference>
<feature type="region of interest" description="Disordered" evidence="1">
    <location>
        <begin position="26"/>
        <end position="66"/>
    </location>
</feature>
<keyword evidence="4" id="KW-1185">Reference proteome</keyword>
<feature type="chain" id="PRO_5012734359" evidence="2">
    <location>
        <begin position="20"/>
        <end position="226"/>
    </location>
</feature>
<accession>A0A1Y3CLR7</accession>
<evidence type="ECO:0000256" key="2">
    <source>
        <dbReference type="SAM" id="SignalP"/>
    </source>
</evidence>
<comment type="caution">
    <text evidence="3">The sequence shown here is derived from an EMBL/GenBank/DDBJ whole genome shotgun (WGS) entry which is preliminary data.</text>
</comment>
<dbReference type="Proteomes" id="UP000242765">
    <property type="component" value="Unassembled WGS sequence"/>
</dbReference>
<gene>
    <name evidence="3" type="ORF">B9T28_00205</name>
</gene>
<evidence type="ECO:0000313" key="4">
    <source>
        <dbReference type="Proteomes" id="UP000242765"/>
    </source>
</evidence>
<organism evidence="3 4">
    <name type="scientific">Acinetobacter silvestris</name>
    <dbReference type="NCBI Taxonomy" id="1977882"/>
    <lineage>
        <taxon>Bacteria</taxon>
        <taxon>Pseudomonadati</taxon>
        <taxon>Pseudomonadota</taxon>
        <taxon>Gammaproteobacteria</taxon>
        <taxon>Moraxellales</taxon>
        <taxon>Moraxellaceae</taxon>
        <taxon>Acinetobacter</taxon>
    </lineage>
</organism>
<proteinExistence type="predicted"/>
<keyword evidence="2" id="KW-0732">Signal</keyword>
<dbReference type="AlphaFoldDB" id="A0A1Y3CLR7"/>